<evidence type="ECO:0000313" key="4">
    <source>
        <dbReference type="Proteomes" id="UP000255476"/>
    </source>
</evidence>
<dbReference type="PANTHER" id="PTHR33498:SF1">
    <property type="entry name" value="TRANSPOSASE FOR INSERTION SEQUENCE ELEMENT IS1557"/>
    <property type="match status" value="1"/>
</dbReference>
<dbReference type="Proteomes" id="UP000255476">
    <property type="component" value="Unassembled WGS sequence"/>
</dbReference>
<feature type="domain" description="Transposase IS204/IS1001/IS1096/IS1165 helix-turn-helix" evidence="1">
    <location>
        <begin position="93"/>
        <end position="141"/>
    </location>
</feature>
<dbReference type="InterPro" id="IPR047951">
    <property type="entry name" value="Transpos_ISL3"/>
</dbReference>
<accession>A0AAX2LI39</accession>
<dbReference type="InterPro" id="IPR032877">
    <property type="entry name" value="Transposase_HTH"/>
</dbReference>
<dbReference type="InterPro" id="IPR029261">
    <property type="entry name" value="Transposase_Znf"/>
</dbReference>
<reference evidence="3 4" key="1">
    <citation type="submission" date="2018-06" db="EMBL/GenBank/DDBJ databases">
        <authorList>
            <consortium name="Pathogen Informatics"/>
            <person name="Doyle S."/>
        </authorList>
    </citation>
    <scope>NUCLEOTIDE SEQUENCE [LARGE SCALE GENOMIC DNA]</scope>
    <source>
        <strain evidence="3 4">NCTC7023</strain>
    </source>
</reference>
<evidence type="ECO:0000259" key="1">
    <source>
        <dbReference type="Pfam" id="PF13542"/>
    </source>
</evidence>
<dbReference type="EMBL" id="UHHT01000001">
    <property type="protein sequence ID" value="SUO81000.1"/>
    <property type="molecule type" value="Genomic_DNA"/>
</dbReference>
<evidence type="ECO:0000259" key="2">
    <source>
        <dbReference type="Pfam" id="PF14690"/>
    </source>
</evidence>
<protein>
    <submittedName>
        <fullName evidence="3">Transposase</fullName>
    </submittedName>
</protein>
<dbReference type="Pfam" id="PF14690">
    <property type="entry name" value="Zn_ribbon_ISL3"/>
    <property type="match status" value="1"/>
</dbReference>
<proteinExistence type="predicted"/>
<dbReference type="PANTHER" id="PTHR33498">
    <property type="entry name" value="TRANSPOSASE FOR INSERTION SEQUENCE ELEMENT IS1557"/>
    <property type="match status" value="1"/>
</dbReference>
<comment type="caution">
    <text evidence="3">The sequence shown here is derived from an EMBL/GenBank/DDBJ whole genome shotgun (WGS) entry which is preliminary data.</text>
</comment>
<dbReference type="Pfam" id="PF13542">
    <property type="entry name" value="HTH_Tnp_ISL3"/>
    <property type="match status" value="1"/>
</dbReference>
<evidence type="ECO:0000313" key="3">
    <source>
        <dbReference type="EMBL" id="SUO81000.1"/>
    </source>
</evidence>
<name>A0AAX2LI39_STRSZ</name>
<organism evidence="3 4">
    <name type="scientific">Streptococcus equi subsp. zooepidemicus</name>
    <dbReference type="NCBI Taxonomy" id="40041"/>
    <lineage>
        <taxon>Bacteria</taxon>
        <taxon>Bacillati</taxon>
        <taxon>Bacillota</taxon>
        <taxon>Bacilli</taxon>
        <taxon>Lactobacillales</taxon>
        <taxon>Streptococcaceae</taxon>
        <taxon>Streptococcus</taxon>
    </lineage>
</organism>
<gene>
    <name evidence="3" type="ORF">NCTC7023_00652</name>
</gene>
<sequence length="156" mass="17951">MEQSHVITQLLGIKDPHITFSKEIHDMKTHKELKAVLDYDAPPCPNCQSQMGKYDFQRESKVPFLDCAGYKTLIRLKKRRFKCQFCGKITVAETSLVPKNHQIPTIIKQKVAQLLIEKVSMTAIADRLSISTSTVMRKLNEFTFKSHLTYLPEHMS</sequence>
<dbReference type="AlphaFoldDB" id="A0AAX2LI39"/>
<feature type="domain" description="Transposase IS204/IS1001/IS1096/IS1165 zinc-finger" evidence="2">
    <location>
        <begin position="41"/>
        <end position="86"/>
    </location>
</feature>